<dbReference type="NCBIfam" id="TIGR01563">
    <property type="entry name" value="gp16_SPP1"/>
    <property type="match status" value="1"/>
</dbReference>
<proteinExistence type="predicted"/>
<organism evidence="1">
    <name type="scientific">Proteinivorax tanatarense</name>
    <dbReference type="NCBI Taxonomy" id="1260629"/>
    <lineage>
        <taxon>Bacteria</taxon>
        <taxon>Bacillati</taxon>
        <taxon>Bacillota</taxon>
        <taxon>Clostridia</taxon>
        <taxon>Eubacteriales</taxon>
        <taxon>Proteinivoracaceae</taxon>
        <taxon>Proteinivorax</taxon>
    </lineage>
</organism>
<accession>A0AAU7VH56</accession>
<dbReference type="InterPro" id="IPR008767">
    <property type="entry name" value="Phage_SPP1_head-tail_adaptor"/>
</dbReference>
<dbReference type="InterPro" id="IPR038666">
    <property type="entry name" value="SSP1_head-tail_sf"/>
</dbReference>
<dbReference type="EMBL" id="CP158367">
    <property type="protein sequence ID" value="XBX73587.1"/>
    <property type="molecule type" value="Genomic_DNA"/>
</dbReference>
<dbReference type="AlphaFoldDB" id="A0AAU7VH56"/>
<dbReference type="Pfam" id="PF05521">
    <property type="entry name" value="Phage_HCP"/>
    <property type="match status" value="1"/>
</dbReference>
<reference evidence="1" key="2">
    <citation type="submission" date="2024-06" db="EMBL/GenBank/DDBJ databases">
        <authorList>
            <person name="Petrova K.O."/>
            <person name="Toshchakov S.V."/>
            <person name="Boltjanskaja Y.V."/>
            <person name="Kevbrin V."/>
        </authorList>
    </citation>
    <scope>NUCLEOTIDE SEQUENCE</scope>
    <source>
        <strain evidence="1">Z-910T</strain>
    </source>
</reference>
<name>A0AAU7VH56_9FIRM</name>
<reference evidence="1" key="1">
    <citation type="journal article" date="2013" name="Extremophiles">
        <title>Proteinivorax tanatarense gen. nov., sp. nov., an anaerobic, haloalkaliphilic, proteolytic bacterium isolated from a decaying algal bloom, and proposal of Proteinivoraceae fam. nov.</title>
        <authorList>
            <person name="Kevbrin V."/>
            <person name="Boltyanskaya Y."/>
            <person name="Zhilina T."/>
            <person name="Kolganova T."/>
            <person name="Lavrentjeva E."/>
            <person name="Kuznetsov B."/>
        </authorList>
    </citation>
    <scope>NUCLEOTIDE SEQUENCE</scope>
    <source>
        <strain evidence="1">Z-910T</strain>
    </source>
</reference>
<sequence>MHINNLKHRVTFKKRTTTLNENGFEVESFQDIKTVWAGVENLRGREYFAAAAVQAEKTVKFSIRYLPYINASMLISFKDKLYNITAIDNVNYENRFLEISAMEVDESGKS</sequence>
<dbReference type="Gene3D" id="2.40.10.270">
    <property type="entry name" value="Bacteriophage SPP1 head-tail adaptor protein"/>
    <property type="match status" value="1"/>
</dbReference>
<dbReference type="RefSeq" id="WP_350342349.1">
    <property type="nucleotide sequence ID" value="NZ_CP158367.1"/>
</dbReference>
<gene>
    <name evidence="1" type="ORF">PRVXT_001577</name>
</gene>
<evidence type="ECO:0000313" key="1">
    <source>
        <dbReference type="EMBL" id="XBX73587.1"/>
    </source>
</evidence>
<protein>
    <submittedName>
        <fullName evidence="1">Phage head closure protein</fullName>
    </submittedName>
</protein>